<dbReference type="InterPro" id="IPR036390">
    <property type="entry name" value="WH_DNA-bd_sf"/>
</dbReference>
<keyword evidence="8" id="KW-0413">Isomerase</keyword>
<evidence type="ECO:0000313" key="9">
    <source>
        <dbReference type="EMBL" id="TQR47245.1"/>
    </source>
</evidence>
<dbReference type="EC" id="5.6.2.2" evidence="3"/>
<keyword evidence="10" id="KW-1185">Reference proteome</keyword>
<evidence type="ECO:0000256" key="4">
    <source>
        <dbReference type="ARBA" id="ARBA00022741"/>
    </source>
</evidence>
<dbReference type="InterPro" id="IPR011991">
    <property type="entry name" value="ArsR-like_HTH"/>
</dbReference>
<dbReference type="CDD" id="cd00090">
    <property type="entry name" value="HTH_ARSR"/>
    <property type="match status" value="1"/>
</dbReference>
<dbReference type="InterPro" id="IPR036388">
    <property type="entry name" value="WH-like_DNA-bd_sf"/>
</dbReference>
<sequence>MARLEQLVRNIATSRPSVELPDEIHASNESESSGSVYYAGQYQSNGQLLRWEPKERQLKQLLHIGTDKISKILSALGSKPRLDIIISILTESLTGTQIVEKLGLGTTGQLYHHLKALQGADLLSQDKSGRYTLPDHRKLPLLLLLSAVVDMLDTSDYLDMVEVRNSAGSYLGEISKDGFDANLLLWAVLENSILEHVAGYVSEVHIFLHQHGDATVSDNGRGIPVGAFQNSNKSTVQTVLTDIERFSSEAPYQAPGAEKGISIAIVNALTYRLTVEVQREGYIYRQDYKHGIPQSDLLTVGVTQSNGTSITFRPDPDLFGRGFDRDTLNQQIERLALSYPNLTVYLH</sequence>
<comment type="caution">
    <text evidence="9">The sequence shown here is derived from an EMBL/GenBank/DDBJ whole genome shotgun (WGS) entry which is preliminary data.</text>
</comment>
<reference evidence="9 10" key="1">
    <citation type="submission" date="2018-03" db="EMBL/GenBank/DDBJ databases">
        <title>Aerobic endospore-forming bacteria genome sequencing and assembly.</title>
        <authorList>
            <person name="Cavalcante D.A."/>
            <person name="Driks A."/>
            <person name="Putonti C."/>
            <person name="De-Souza M.T."/>
        </authorList>
    </citation>
    <scope>NUCLEOTIDE SEQUENCE [LARGE SCALE GENOMIC DNA]</scope>
    <source>
        <strain evidence="9 10">SDF0028</strain>
    </source>
</reference>
<evidence type="ECO:0000256" key="3">
    <source>
        <dbReference type="ARBA" id="ARBA00012895"/>
    </source>
</evidence>
<dbReference type="InterPro" id="IPR036890">
    <property type="entry name" value="HATPase_C_sf"/>
</dbReference>
<keyword evidence="5" id="KW-0067">ATP-binding</keyword>
<evidence type="ECO:0000256" key="8">
    <source>
        <dbReference type="ARBA" id="ARBA00023235"/>
    </source>
</evidence>
<comment type="similarity">
    <text evidence="2">Belongs to the type II topoisomerase GyrB family.</text>
</comment>
<dbReference type="SUPFAM" id="SSF55874">
    <property type="entry name" value="ATPase domain of HSP90 chaperone/DNA topoisomerase II/histidine kinase"/>
    <property type="match status" value="1"/>
</dbReference>
<name>A0ABY3AXL1_PAEPP</name>
<evidence type="ECO:0000256" key="1">
    <source>
        <dbReference type="ARBA" id="ARBA00000185"/>
    </source>
</evidence>
<dbReference type="Proteomes" id="UP000316208">
    <property type="component" value="Unassembled WGS sequence"/>
</dbReference>
<evidence type="ECO:0000256" key="7">
    <source>
        <dbReference type="ARBA" id="ARBA00023125"/>
    </source>
</evidence>
<organism evidence="9 10">
    <name type="scientific">Paenibacillus popilliae</name>
    <name type="common">Bacillus popilliae</name>
    <dbReference type="NCBI Taxonomy" id="78057"/>
    <lineage>
        <taxon>Bacteria</taxon>
        <taxon>Bacillati</taxon>
        <taxon>Bacillota</taxon>
        <taxon>Bacilli</taxon>
        <taxon>Bacillales</taxon>
        <taxon>Paenibacillaceae</taxon>
        <taxon>Paenibacillus</taxon>
    </lineage>
</organism>
<protein>
    <recommendedName>
        <fullName evidence="3">DNA topoisomerase (ATP-hydrolyzing)</fullName>
        <ecNumber evidence="3">5.6.2.2</ecNumber>
    </recommendedName>
</protein>
<evidence type="ECO:0000256" key="6">
    <source>
        <dbReference type="ARBA" id="ARBA00023029"/>
    </source>
</evidence>
<keyword evidence="4" id="KW-0547">Nucleotide-binding</keyword>
<evidence type="ECO:0000313" key="10">
    <source>
        <dbReference type="Proteomes" id="UP000316208"/>
    </source>
</evidence>
<keyword evidence="6" id="KW-0799">Topoisomerase</keyword>
<gene>
    <name evidence="9" type="ORF">C7Y44_02100</name>
</gene>
<dbReference type="Gene3D" id="3.30.565.10">
    <property type="entry name" value="Histidine kinase-like ATPase, C-terminal domain"/>
    <property type="match status" value="1"/>
</dbReference>
<proteinExistence type="inferred from homology"/>
<comment type="catalytic activity">
    <reaction evidence="1">
        <text>ATP-dependent breakage, passage and rejoining of double-stranded DNA.</text>
        <dbReference type="EC" id="5.6.2.2"/>
    </reaction>
</comment>
<dbReference type="SUPFAM" id="SSF46785">
    <property type="entry name" value="Winged helix' DNA-binding domain"/>
    <property type="match status" value="1"/>
</dbReference>
<dbReference type="PANTHER" id="PTHR45866:SF1">
    <property type="entry name" value="DNA GYRASE SUBUNIT B, MITOCHONDRIAL"/>
    <property type="match status" value="1"/>
</dbReference>
<keyword evidence="7" id="KW-0238">DNA-binding</keyword>
<dbReference type="Gene3D" id="1.10.10.10">
    <property type="entry name" value="Winged helix-like DNA-binding domain superfamily/Winged helix DNA-binding domain"/>
    <property type="match status" value="1"/>
</dbReference>
<dbReference type="EMBL" id="SADY01000001">
    <property type="protein sequence ID" value="TQR47245.1"/>
    <property type="molecule type" value="Genomic_DNA"/>
</dbReference>
<accession>A0ABY3AXL1</accession>
<evidence type="ECO:0000256" key="2">
    <source>
        <dbReference type="ARBA" id="ARBA00010708"/>
    </source>
</evidence>
<dbReference type="PANTHER" id="PTHR45866">
    <property type="entry name" value="DNA GYRASE/TOPOISOMERASE SUBUNIT B"/>
    <property type="match status" value="1"/>
</dbReference>
<evidence type="ECO:0000256" key="5">
    <source>
        <dbReference type="ARBA" id="ARBA00022840"/>
    </source>
</evidence>